<comment type="caution">
    <text evidence="5">The sequence shown here is derived from an EMBL/GenBank/DDBJ whole genome shotgun (WGS) entry which is preliminary data.</text>
</comment>
<organism evidence="5 6">
    <name type="scientific">Chytriomyces confervae</name>
    <dbReference type="NCBI Taxonomy" id="246404"/>
    <lineage>
        <taxon>Eukaryota</taxon>
        <taxon>Fungi</taxon>
        <taxon>Fungi incertae sedis</taxon>
        <taxon>Chytridiomycota</taxon>
        <taxon>Chytridiomycota incertae sedis</taxon>
        <taxon>Chytridiomycetes</taxon>
        <taxon>Chytridiales</taxon>
        <taxon>Chytriomycetaceae</taxon>
        <taxon>Chytriomyces</taxon>
    </lineage>
</organism>
<dbReference type="SUPFAM" id="SSF52540">
    <property type="entry name" value="P-loop containing nucleoside triphosphate hydrolases"/>
    <property type="match status" value="4"/>
</dbReference>
<dbReference type="InterPro" id="IPR027417">
    <property type="entry name" value="P-loop_NTPase"/>
</dbReference>
<dbReference type="PANTHER" id="PTHR23359">
    <property type="entry name" value="NUCLEOTIDE KINASE"/>
    <property type="match status" value="1"/>
</dbReference>
<feature type="region of interest" description="Disordered" evidence="4">
    <location>
        <begin position="260"/>
        <end position="294"/>
    </location>
</feature>
<dbReference type="Gene3D" id="3.40.50.300">
    <property type="entry name" value="P-loop containing nucleotide triphosphate hydrolases"/>
    <property type="match status" value="5"/>
</dbReference>
<feature type="compositionally biased region" description="Low complexity" evidence="4">
    <location>
        <begin position="670"/>
        <end position="687"/>
    </location>
</feature>
<evidence type="ECO:0000256" key="3">
    <source>
        <dbReference type="ARBA" id="ARBA00022777"/>
    </source>
</evidence>
<reference evidence="5 6" key="1">
    <citation type="journal article" date="2019" name="Sci. Rep.">
        <title>Comparative genomics of chytrid fungi reveal insights into the obligate biotrophic and pathogenic lifestyle of Synchytrium endobioticum.</title>
        <authorList>
            <person name="van de Vossenberg B.T.L.H."/>
            <person name="Warris S."/>
            <person name="Nguyen H.D.T."/>
            <person name="van Gent-Pelzer M.P.E."/>
            <person name="Joly D.L."/>
            <person name="van de Geest H.C."/>
            <person name="Bonants P.J.M."/>
            <person name="Smith D.S."/>
            <person name="Levesque C.A."/>
            <person name="van der Lee T.A.J."/>
        </authorList>
    </citation>
    <scope>NUCLEOTIDE SEQUENCE [LARGE SCALE GENOMIC DNA]</scope>
    <source>
        <strain evidence="5 6">CBS 675.73</strain>
    </source>
</reference>
<evidence type="ECO:0000313" key="5">
    <source>
        <dbReference type="EMBL" id="TPX65433.1"/>
    </source>
</evidence>
<dbReference type="GO" id="GO:0006139">
    <property type="term" value="P:nucleobase-containing compound metabolic process"/>
    <property type="evidence" value="ECO:0007669"/>
    <property type="project" value="InterPro"/>
</dbReference>
<feature type="compositionally biased region" description="Polar residues" evidence="4">
    <location>
        <begin position="688"/>
        <end position="703"/>
    </location>
</feature>
<dbReference type="GO" id="GO:0019205">
    <property type="term" value="F:nucleobase-containing compound kinase activity"/>
    <property type="evidence" value="ECO:0007669"/>
    <property type="project" value="InterPro"/>
</dbReference>
<keyword evidence="1" id="KW-0808">Transferase</keyword>
<keyword evidence="2" id="KW-0547">Nucleotide-binding</keyword>
<name>A0A507EMX3_9FUNG</name>
<feature type="compositionally biased region" description="Acidic residues" evidence="4">
    <location>
        <begin position="260"/>
        <end position="282"/>
    </location>
</feature>
<evidence type="ECO:0000256" key="2">
    <source>
        <dbReference type="ARBA" id="ARBA00022741"/>
    </source>
</evidence>
<dbReference type="Gene3D" id="1.20.890.10">
    <property type="entry name" value="cAMP-dependent protein kinase regulatory subunit, dimerization-anchoring domain"/>
    <property type="match status" value="1"/>
</dbReference>
<feature type="region of interest" description="Disordered" evidence="4">
    <location>
        <begin position="637"/>
        <end position="742"/>
    </location>
</feature>
<evidence type="ECO:0000313" key="6">
    <source>
        <dbReference type="Proteomes" id="UP000320333"/>
    </source>
</evidence>
<dbReference type="STRING" id="246404.A0A507EMX3"/>
<evidence type="ECO:0000256" key="1">
    <source>
        <dbReference type="ARBA" id="ARBA00022679"/>
    </source>
</evidence>
<evidence type="ECO:0000256" key="4">
    <source>
        <dbReference type="SAM" id="MobiDB-lite"/>
    </source>
</evidence>
<sequence>MLTPPQLPAQPPKHSTLTDIIAAIPPARCVVPSQRPFLVFMGSNPGIGTSSLAKLVATEMNAELINPDTILSATMTATSDSTIGDDGIVETMTGFEKGIFDTLIAGRELDTSLFLEYYPKLVSSNDAQYRGIVLEGLPYNSAKITDPADTPESTEPVAPFPDLKVLETCIAMKPPHFKLVLVNLIMPEDDLCTRRAAQWIDPMTGVLYCGAQVEYSKRRRAEGWVDGTPDTLYEEAWDEEMRTWDFEVAEPVKKAVGEFEEEGGEIAEDEEEEEEDENDGDGSEGKKRKRTSEKDANGVRFDLSNKKVWVILQSEVLGRLVKRPEDVTENLSVDFAGFQRKKPSIETLKRKYFDSMHTINLDARQHPDILLRNAMNRLAALGFSLLRKPISTKKLEIAPGFFSGMTQQDIYTYLMTLDVEPGEPQREESSWGHFCPVKFYEQNTLVHNGFEIPVSYRGCFYFLSDEHSYNQFVGNPDKYLEIPPTLMGVNLCVLGGPFTGKTAQSKMLAQIYNLKYISADEMLSEWDSDPNQRELKKSNKRYAEIVERCRTGQSVAPETMIELILIALRNKTPDLSGNSSGSRGKKSTGWIIDGFPRTIDEARAMVSAGLSPDYVVLLSNDINDERVRMRSKVQWADSKSGLPWTGEKAMKKPTTASLIPHPPSKPLPPTVAALRSSVVSRARSSTTKRTPPASSTNARSTPKSLKANPAIRAISRQSGRNKHSRGDLTGSVSEIPTRKPAVPVDDMPNLPVVMFPYFDNLYNGFKEELADIVKLLETKSKLMETGAEQSIPTILAIIQSAIDSFLPKAKEISEKQLGELGFFEMGSTKDFCPFALRQVNVLRKGNPQYAVKYLSQIYYLSNEEAKYAFLMEPHNFADVRNLMNPPPPRFFFLGPQGAGKSVCMKSLEHWGAPVLRFEDYIYEYAKTAEKSDQEEIEYMMRENAGVLSPILIEDIVSSLFKREPYATKGFLLEGFPRTKADAEVVVKHNLHIDAVVVLRIDSEVAAKRIMHEKKKDALASKREASAILAVNPNDKRALESLTNADLEIKRLQDHEADLFDEFMDIVDKGNMRVSDAVSSFENAWQVPIIEIDCNKCLRPMIGSLKRQCVPFFENRPSLLSNALKIEFREAEMLLRLGVKSYSPFEKICPVSLKKNSSVLKRHSGSKPVLFRDHIYYLRTEEFRDEFVNNIQEYISQTPPQPAVRPQIAILGRPKCGKTTGAARISKEYDLVHLTIPTIINSILQGSENISLSKKITQSLHAGECLPEDVILEAVLLVTSRAVCMARGWVLDGYPQTIHQAKQLEAFGVIPHVVFHLNLDETSMYQRTDNEMRIDIRSKTPHLNFAGVTRERNEIHAQNVTLLKSMYKGTYENWIEIDGSKSKWYVKNELVRYLEGATKRRQNYTDLKSKGMAAPVHDIGINIPRIEEHLSKFGQYCPVKMLDNGELAFAPRGTDYTAEFDGQFFKMSEKEYLALFLQNPEKYAFGPELPESLPERKSASALVFPKHLELQGYCPVTLADGPSGFDSIVPGNLNYIVEYEERLFAFDSEEKLGRFMKMPWAYANLELPKKLPPKIVQIPVGQLPIIGYLEQSVARSLTDAMTEVGKSRPKHPYKSLSASASEYISYYLKSKNPRSKVWIQEKHSKNLERFLDRCALISEISTLAKGSSLIMDIAGLVPGASTGEGHGNQFLDDLRTADLLIHGVDASGTADAAGKVAIGYDPINDINSHLIRMFILPSIHSTIYTRLNRTF</sequence>
<dbReference type="OrthoDB" id="439792at2759"/>
<dbReference type="GO" id="GO:0005524">
    <property type="term" value="F:ATP binding"/>
    <property type="evidence" value="ECO:0007669"/>
    <property type="project" value="InterPro"/>
</dbReference>
<protein>
    <submittedName>
        <fullName evidence="5">Adenylate kinase</fullName>
    </submittedName>
</protein>
<dbReference type="InterPro" id="IPR000850">
    <property type="entry name" value="Adenylat/UMP-CMP_kin"/>
</dbReference>
<gene>
    <name evidence="5" type="ORF">CcCBS67573_g08124</name>
</gene>
<dbReference type="Pfam" id="PF13207">
    <property type="entry name" value="AAA_17"/>
    <property type="match status" value="1"/>
</dbReference>
<dbReference type="EMBL" id="QEAP01000490">
    <property type="protein sequence ID" value="TPX65433.1"/>
    <property type="molecule type" value="Genomic_DNA"/>
</dbReference>
<keyword evidence="6" id="KW-1185">Reference proteome</keyword>
<feature type="compositionally biased region" description="Pro residues" evidence="4">
    <location>
        <begin position="660"/>
        <end position="669"/>
    </location>
</feature>
<dbReference type="Proteomes" id="UP000320333">
    <property type="component" value="Unassembled WGS sequence"/>
</dbReference>
<accession>A0A507EMX3</accession>
<dbReference type="Pfam" id="PF00406">
    <property type="entry name" value="ADK"/>
    <property type="match status" value="2"/>
</dbReference>
<keyword evidence="3 5" id="KW-0418">Kinase</keyword>
<proteinExistence type="predicted"/>